<evidence type="ECO:0000313" key="2">
    <source>
        <dbReference type="Proteomes" id="UP000603940"/>
    </source>
</evidence>
<reference evidence="1 2" key="1">
    <citation type="journal article" date="2009" name="Int. J. Syst. Evol. Microbiol.">
        <title>Transfer of Teichococcus ludipueritiae and Muricoccus roseus to the genus Roseomonas, as Roseomonas ludipueritiae comb. nov. and Roseomonas rosea comb. nov., respectively, and emended description of the genus Roseomonas.</title>
        <authorList>
            <person name="Sanchez-Porro C."/>
            <person name="Gallego V."/>
            <person name="Busse H.J."/>
            <person name="Kampfer P."/>
            <person name="Ventosa A."/>
        </authorList>
    </citation>
    <scope>NUCLEOTIDE SEQUENCE [LARGE SCALE GENOMIC DNA]</scope>
    <source>
        <strain evidence="1 2">DSM 14915</strain>
    </source>
</reference>
<evidence type="ECO:0000313" key="1">
    <source>
        <dbReference type="EMBL" id="MBC9180463.1"/>
    </source>
</evidence>
<gene>
    <name evidence="1" type="ORF">IBL25_26305</name>
</gene>
<feature type="non-terminal residue" evidence="1">
    <location>
        <position position="88"/>
    </location>
</feature>
<protein>
    <submittedName>
        <fullName evidence="1">Methyl-accepting chemotaxis protein</fullName>
    </submittedName>
</protein>
<name>A0ABR7RFE0_9PROT</name>
<dbReference type="EMBL" id="JACTUZ010000351">
    <property type="protein sequence ID" value="MBC9180463.1"/>
    <property type="molecule type" value="Genomic_DNA"/>
</dbReference>
<comment type="caution">
    <text evidence="1">The sequence shown here is derived from an EMBL/GenBank/DDBJ whole genome shotgun (WGS) entry which is preliminary data.</text>
</comment>
<keyword evidence="2" id="KW-1185">Reference proteome</keyword>
<proteinExistence type="predicted"/>
<sequence length="88" mass="8954">MRFFLNLSVGMKLALSALLALLLLGGQALRTQARMGEVMARDAEQRAASEASEALHEALTAALQAESLSLGAATAQTPEAAAAATAAT</sequence>
<organism evidence="1 2">
    <name type="scientific">Pseudoroseomonas ludipueritiae</name>
    <dbReference type="NCBI Taxonomy" id="198093"/>
    <lineage>
        <taxon>Bacteria</taxon>
        <taxon>Pseudomonadati</taxon>
        <taxon>Pseudomonadota</taxon>
        <taxon>Alphaproteobacteria</taxon>
        <taxon>Acetobacterales</taxon>
        <taxon>Acetobacteraceae</taxon>
        <taxon>Pseudoroseomonas</taxon>
    </lineage>
</organism>
<accession>A0ABR7RFE0</accession>
<dbReference type="Proteomes" id="UP000603940">
    <property type="component" value="Unassembled WGS sequence"/>
</dbReference>